<dbReference type="RefSeq" id="WP_337332380.1">
    <property type="nucleotide sequence ID" value="NZ_JBBDGM010000007.1"/>
</dbReference>
<evidence type="ECO:0008006" key="4">
    <source>
        <dbReference type="Google" id="ProtNLM"/>
    </source>
</evidence>
<name>A0ABU8LBK9_9MICO</name>
<dbReference type="EMBL" id="JBBDGM010000007">
    <property type="protein sequence ID" value="MEJ1088724.1"/>
    <property type="molecule type" value="Genomic_DNA"/>
</dbReference>
<evidence type="ECO:0000313" key="2">
    <source>
        <dbReference type="EMBL" id="MEJ1088724.1"/>
    </source>
</evidence>
<keyword evidence="3" id="KW-1185">Reference proteome</keyword>
<proteinExistence type="predicted"/>
<feature type="region of interest" description="Disordered" evidence="1">
    <location>
        <begin position="44"/>
        <end position="81"/>
    </location>
</feature>
<protein>
    <recommendedName>
        <fullName evidence="4">DUF4232 domain-containing protein</fullName>
    </recommendedName>
</protein>
<dbReference type="Proteomes" id="UP001371224">
    <property type="component" value="Unassembled WGS sequence"/>
</dbReference>
<evidence type="ECO:0000256" key="1">
    <source>
        <dbReference type="SAM" id="MobiDB-lite"/>
    </source>
</evidence>
<reference evidence="2 3" key="1">
    <citation type="submission" date="2024-02" db="EMBL/GenBank/DDBJ databases">
        <authorList>
            <person name="Saticioglu I.B."/>
        </authorList>
    </citation>
    <scope>NUCLEOTIDE SEQUENCE [LARGE SCALE GENOMIC DNA]</scope>
    <source>
        <strain evidence="2 3">Mu-80</strain>
    </source>
</reference>
<organism evidence="2 3">
    <name type="scientific">Microbacterium bandirmense</name>
    <dbReference type="NCBI Taxonomy" id="3122050"/>
    <lineage>
        <taxon>Bacteria</taxon>
        <taxon>Bacillati</taxon>
        <taxon>Actinomycetota</taxon>
        <taxon>Actinomycetes</taxon>
        <taxon>Micrococcales</taxon>
        <taxon>Microbacteriaceae</taxon>
        <taxon>Microbacterium</taxon>
    </lineage>
</organism>
<comment type="caution">
    <text evidence="2">The sequence shown here is derived from an EMBL/GenBank/DDBJ whole genome shotgun (WGS) entry which is preliminary data.</text>
</comment>
<sequence length="220" mass="22830">MPRQSAAVYRRRRLLVILLALVIVAAAGAGVWLAIAQPWATASDSAPKATSSTSPAPEDTTSPSTTPSPDTSETPSPAASETPAIVACTAADVTVAAHTDADTYAAGDDPQLSITLTNTGEQDCTMNVGSSTQKFTVTSGSDVWWRSTDCQTEPSDMIVTLQAGKSVTSATPVVWDRTRSSVDTCDDESRPRAPGGGASYHVKVAIGGFESATSKQIILR</sequence>
<gene>
    <name evidence="2" type="ORF">WDU99_10385</name>
</gene>
<accession>A0ABU8LBK9</accession>
<evidence type="ECO:0000313" key="3">
    <source>
        <dbReference type="Proteomes" id="UP001371224"/>
    </source>
</evidence>